<feature type="domain" description="C2H2-type" evidence="7">
    <location>
        <begin position="184"/>
        <end position="206"/>
    </location>
</feature>
<name>A0A811ZU96_NYCPR</name>
<dbReference type="SMART" id="SM00355">
    <property type="entry name" value="ZnF_C2H2"/>
    <property type="match status" value="3"/>
</dbReference>
<accession>A0A811ZU96</accession>
<dbReference type="FunFam" id="3.30.160.60:FF:000446">
    <property type="entry name" value="Zinc finger protein"/>
    <property type="match status" value="1"/>
</dbReference>
<dbReference type="FunFam" id="3.30.160.60:FF:002343">
    <property type="entry name" value="Zinc finger protein 33A"/>
    <property type="match status" value="1"/>
</dbReference>
<proteinExistence type="predicted"/>
<feature type="domain" description="C2H2-type" evidence="7">
    <location>
        <begin position="156"/>
        <end position="183"/>
    </location>
</feature>
<dbReference type="EMBL" id="CAJHUB010000775">
    <property type="protein sequence ID" value="CAD7692046.1"/>
    <property type="molecule type" value="Genomic_DNA"/>
</dbReference>
<reference evidence="8" key="1">
    <citation type="submission" date="2020-12" db="EMBL/GenBank/DDBJ databases">
        <authorList>
            <consortium name="Molecular Ecology Group"/>
        </authorList>
    </citation>
    <scope>NUCLEOTIDE SEQUENCE</scope>
    <source>
        <strain evidence="8">TBG_1078</strain>
    </source>
</reference>
<dbReference type="Pfam" id="PF00096">
    <property type="entry name" value="zf-C2H2"/>
    <property type="match status" value="1"/>
</dbReference>
<keyword evidence="9" id="KW-1185">Reference proteome</keyword>
<dbReference type="Proteomes" id="UP000645828">
    <property type="component" value="Unassembled WGS sequence"/>
</dbReference>
<keyword evidence="5" id="KW-0539">Nucleus</keyword>
<evidence type="ECO:0000256" key="1">
    <source>
        <dbReference type="ARBA" id="ARBA00022723"/>
    </source>
</evidence>
<dbReference type="SUPFAM" id="SSF57667">
    <property type="entry name" value="beta-beta-alpha zinc fingers"/>
    <property type="match status" value="2"/>
</dbReference>
<keyword evidence="4" id="KW-0862">Zinc</keyword>
<gene>
    <name evidence="8" type="ORF">NYPRO_LOCUS24840</name>
</gene>
<comment type="caution">
    <text evidence="8">The sequence shown here is derived from an EMBL/GenBank/DDBJ whole genome shotgun (WGS) entry which is preliminary data.</text>
</comment>
<evidence type="ECO:0000256" key="3">
    <source>
        <dbReference type="ARBA" id="ARBA00022771"/>
    </source>
</evidence>
<organism evidence="8 9">
    <name type="scientific">Nyctereutes procyonoides</name>
    <name type="common">Raccoon dog</name>
    <name type="synonym">Canis procyonoides</name>
    <dbReference type="NCBI Taxonomy" id="34880"/>
    <lineage>
        <taxon>Eukaryota</taxon>
        <taxon>Metazoa</taxon>
        <taxon>Chordata</taxon>
        <taxon>Craniata</taxon>
        <taxon>Vertebrata</taxon>
        <taxon>Euteleostomi</taxon>
        <taxon>Mammalia</taxon>
        <taxon>Eutheria</taxon>
        <taxon>Laurasiatheria</taxon>
        <taxon>Carnivora</taxon>
        <taxon>Caniformia</taxon>
        <taxon>Canidae</taxon>
        <taxon>Nyctereutes</taxon>
    </lineage>
</organism>
<protein>
    <submittedName>
        <fullName evidence="8">(raccoon dog) hypothetical protein</fullName>
    </submittedName>
</protein>
<sequence length="377" mass="41619">MLCVDSFLVDKDKENGDNIYHNDGITSQGIAIPSLLTNLLSPGRAGLGTSKSQEGSLQGRPYQDVLMEGGPGSHSWSPQTMLNSTCGGRQERFCEAQNSYRCEKCPRIFRYFSQLKAHQRRHNNERILIYAESNKGFFQASDLHVHQKIHAEEKPFRCSTCEKSFSHKTNLLANERIHTGEKPYVCALCQRSYRQSSTYHCHPRTHQKIAVKGTPSTSEASSSVLNSLEGKVAFRSDPVPKHALIHRRKPQLGEDSQGTGPRLRWDLAYKNWGPGTLVHTGFLGENLVSSVQRDCASRCSHDLHLGRMGTTGPGPAGPVPENDIGDLQIPGLTGCCSSTQGPNRKCHLVIPHWAPKSEGSLVKCAVPYSYLCQGQPS</sequence>
<dbReference type="PANTHER" id="PTHR23235:SF142">
    <property type="entry name" value="ZINC FINGER PROTEIN 384"/>
    <property type="match status" value="1"/>
</dbReference>
<dbReference type="PANTHER" id="PTHR23235">
    <property type="entry name" value="KRUEPPEL-LIKE TRANSCRIPTION FACTOR"/>
    <property type="match status" value="1"/>
</dbReference>
<dbReference type="InterPro" id="IPR013087">
    <property type="entry name" value="Znf_C2H2_type"/>
</dbReference>
<dbReference type="Gene3D" id="3.30.160.60">
    <property type="entry name" value="Classic Zinc Finger"/>
    <property type="match status" value="4"/>
</dbReference>
<evidence type="ECO:0000313" key="8">
    <source>
        <dbReference type="EMBL" id="CAD7692046.1"/>
    </source>
</evidence>
<keyword evidence="3 6" id="KW-0863">Zinc-finger</keyword>
<dbReference type="PROSITE" id="PS50157">
    <property type="entry name" value="ZINC_FINGER_C2H2_2"/>
    <property type="match status" value="3"/>
</dbReference>
<evidence type="ECO:0000313" key="9">
    <source>
        <dbReference type="Proteomes" id="UP000645828"/>
    </source>
</evidence>
<keyword evidence="2" id="KW-0677">Repeat</keyword>
<dbReference type="GO" id="GO:0000981">
    <property type="term" value="F:DNA-binding transcription factor activity, RNA polymerase II-specific"/>
    <property type="evidence" value="ECO:0007669"/>
    <property type="project" value="TreeGrafter"/>
</dbReference>
<dbReference type="GO" id="GO:0000978">
    <property type="term" value="F:RNA polymerase II cis-regulatory region sequence-specific DNA binding"/>
    <property type="evidence" value="ECO:0007669"/>
    <property type="project" value="TreeGrafter"/>
</dbReference>
<dbReference type="PROSITE" id="PS00028">
    <property type="entry name" value="ZINC_FINGER_C2H2_1"/>
    <property type="match status" value="2"/>
</dbReference>
<evidence type="ECO:0000256" key="2">
    <source>
        <dbReference type="ARBA" id="ARBA00022737"/>
    </source>
</evidence>
<dbReference type="AlphaFoldDB" id="A0A811ZU96"/>
<dbReference type="GO" id="GO:0008270">
    <property type="term" value="F:zinc ion binding"/>
    <property type="evidence" value="ECO:0007669"/>
    <property type="project" value="UniProtKB-KW"/>
</dbReference>
<dbReference type="InterPro" id="IPR036236">
    <property type="entry name" value="Znf_C2H2_sf"/>
</dbReference>
<evidence type="ECO:0000256" key="5">
    <source>
        <dbReference type="ARBA" id="ARBA00023242"/>
    </source>
</evidence>
<evidence type="ECO:0000259" key="7">
    <source>
        <dbReference type="PROSITE" id="PS50157"/>
    </source>
</evidence>
<evidence type="ECO:0000256" key="6">
    <source>
        <dbReference type="PROSITE-ProRule" id="PRU00042"/>
    </source>
</evidence>
<keyword evidence="1" id="KW-0479">Metal-binding</keyword>
<feature type="domain" description="C2H2-type" evidence="7">
    <location>
        <begin position="100"/>
        <end position="127"/>
    </location>
</feature>
<evidence type="ECO:0000256" key="4">
    <source>
        <dbReference type="ARBA" id="ARBA00022833"/>
    </source>
</evidence>